<dbReference type="InterPro" id="IPR038279">
    <property type="entry name" value="Ndc10_dom2_sf"/>
</dbReference>
<sequence length="81" mass="8876">MAGFPTNGRSFYLARAALHPSISLCKKLFSAIDEWDDRLAAEELSPGNNDPIQPAVAANAFVHVIMILRKTFIQNSVPHAL</sequence>
<dbReference type="Pfam" id="PF16787">
    <property type="entry name" value="NDC10_II"/>
    <property type="match status" value="1"/>
</dbReference>
<proteinExistence type="predicted"/>
<dbReference type="Gene3D" id="1.10.443.20">
    <property type="entry name" value="Centromere DNA-binding protein complex CBF3 subunit, domain 2"/>
    <property type="match status" value="1"/>
</dbReference>
<accession>A0A163KP10</accession>
<feature type="domain" description="Ndc10" evidence="1">
    <location>
        <begin position="4"/>
        <end position="77"/>
    </location>
</feature>
<dbReference type="GO" id="GO:0003677">
    <property type="term" value="F:DNA binding"/>
    <property type="evidence" value="ECO:0007669"/>
    <property type="project" value="InterPro"/>
</dbReference>
<organism evidence="2">
    <name type="scientific">Absidia glauca</name>
    <name type="common">Pin mould</name>
    <dbReference type="NCBI Taxonomy" id="4829"/>
    <lineage>
        <taxon>Eukaryota</taxon>
        <taxon>Fungi</taxon>
        <taxon>Fungi incertae sedis</taxon>
        <taxon>Mucoromycota</taxon>
        <taxon>Mucoromycotina</taxon>
        <taxon>Mucoromycetes</taxon>
        <taxon>Mucorales</taxon>
        <taxon>Cunninghamellaceae</taxon>
        <taxon>Absidia</taxon>
    </lineage>
</organism>
<keyword evidence="3" id="KW-1185">Reference proteome</keyword>
<evidence type="ECO:0000259" key="1">
    <source>
        <dbReference type="Pfam" id="PF16787"/>
    </source>
</evidence>
<dbReference type="InParanoid" id="A0A163KP10"/>
<gene>
    <name evidence="2" type="primary">ABSGL_15364.1 scaffold 16614</name>
</gene>
<dbReference type="Proteomes" id="UP000078561">
    <property type="component" value="Unassembled WGS sequence"/>
</dbReference>
<evidence type="ECO:0000313" key="2">
    <source>
        <dbReference type="EMBL" id="SAM09663.1"/>
    </source>
</evidence>
<dbReference type="AlphaFoldDB" id="A0A163KP10"/>
<name>A0A163KP10_ABSGL</name>
<dbReference type="EMBL" id="LT555165">
    <property type="protein sequence ID" value="SAM09663.1"/>
    <property type="molecule type" value="Genomic_DNA"/>
</dbReference>
<dbReference type="InterPro" id="IPR031872">
    <property type="entry name" value="NDC10_II"/>
</dbReference>
<reference evidence="2" key="1">
    <citation type="submission" date="2016-04" db="EMBL/GenBank/DDBJ databases">
        <authorList>
            <person name="Evans L.H."/>
            <person name="Alamgir A."/>
            <person name="Owens N."/>
            <person name="Weber N.D."/>
            <person name="Virtaneva K."/>
            <person name="Barbian K."/>
            <person name="Babar A."/>
            <person name="Rosenke K."/>
        </authorList>
    </citation>
    <scope>NUCLEOTIDE SEQUENCE [LARGE SCALE GENOMIC DNA]</scope>
    <source>
        <strain evidence="2">CBS 101.48</strain>
    </source>
</reference>
<evidence type="ECO:0000313" key="3">
    <source>
        <dbReference type="Proteomes" id="UP000078561"/>
    </source>
</evidence>
<dbReference type="OrthoDB" id="120763at2759"/>
<protein>
    <recommendedName>
        <fullName evidence="1">Ndc10 domain-containing protein</fullName>
    </recommendedName>
</protein>